<accession>V5SB12</accession>
<sequence length="226" mass="24373">MSRRRQPSRAHKISRAATEISKERRMSKRIAGPEIERLIQLLARLPGLGPRSARKAALALLKRREELLVPLSGALAAAVESIVTCPVCGSLDTVAPCTICRDERRDRSVIVVVEEMGDLWALERAAVINATYHVLGGHLSPLDGIGPDRLNIATLIERAGSEDVKEVILALNVTVEGQSTAHYLTEQLAPTGIAVSRLAQGVPIGGELDYLDEGTLAAAIKARKRI</sequence>
<dbReference type="GO" id="GO:0003677">
    <property type="term" value="F:DNA binding"/>
    <property type="evidence" value="ECO:0007669"/>
    <property type="project" value="UniProtKB-UniRule"/>
</dbReference>
<comment type="function">
    <text evidence="7">May play a role in DNA repair. It seems to be involved in an RecBC-independent recombinational process of DNA repair. It may act with RecF and RecO.</text>
</comment>
<dbReference type="SUPFAM" id="SSF111304">
    <property type="entry name" value="Recombination protein RecR"/>
    <property type="match status" value="1"/>
</dbReference>
<keyword evidence="10" id="KW-1185">Reference proteome</keyword>
<dbReference type="PANTHER" id="PTHR30446">
    <property type="entry name" value="RECOMBINATION PROTEIN RECR"/>
    <property type="match status" value="1"/>
</dbReference>
<keyword evidence="6 7" id="KW-0234">DNA repair</keyword>
<reference evidence="9 10" key="1">
    <citation type="journal article" date="2014" name="Genome Announc.">
        <title>Complete Genome Sequence of Hyphomicrobium nitrativorans Strain NL23, a Denitrifying Bacterium Isolated from Biofilm of a Methanol-Fed Denitrification System Treating Seawater at the Montreal Biodome.</title>
        <authorList>
            <person name="Martineau C."/>
            <person name="Villeneuve C."/>
            <person name="Mauffrey F."/>
            <person name="Villemur R."/>
        </authorList>
    </citation>
    <scope>NUCLEOTIDE SEQUENCE [LARGE SCALE GENOMIC DNA]</scope>
    <source>
        <strain evidence="9">NL23</strain>
    </source>
</reference>
<evidence type="ECO:0000313" key="10">
    <source>
        <dbReference type="Proteomes" id="UP000018542"/>
    </source>
</evidence>
<dbReference type="GO" id="GO:0006310">
    <property type="term" value="P:DNA recombination"/>
    <property type="evidence" value="ECO:0007669"/>
    <property type="project" value="UniProtKB-UniRule"/>
</dbReference>
<keyword evidence="3 7" id="KW-0863">Zinc-finger</keyword>
<dbReference type="PATRIC" id="fig|1029756.8.peg.1214"/>
<dbReference type="InterPro" id="IPR006171">
    <property type="entry name" value="TOPRIM_dom"/>
</dbReference>
<dbReference type="GO" id="GO:0008270">
    <property type="term" value="F:zinc ion binding"/>
    <property type="evidence" value="ECO:0007669"/>
    <property type="project" value="UniProtKB-KW"/>
</dbReference>
<evidence type="ECO:0000256" key="1">
    <source>
        <dbReference type="ARBA" id="ARBA00022723"/>
    </source>
</evidence>
<dbReference type="Pfam" id="PF13662">
    <property type="entry name" value="Toprim_4"/>
    <property type="match status" value="1"/>
</dbReference>
<dbReference type="NCBIfam" id="TIGR00615">
    <property type="entry name" value="recR"/>
    <property type="match status" value="1"/>
</dbReference>
<evidence type="ECO:0000256" key="2">
    <source>
        <dbReference type="ARBA" id="ARBA00022763"/>
    </source>
</evidence>
<dbReference type="GO" id="GO:0006281">
    <property type="term" value="P:DNA repair"/>
    <property type="evidence" value="ECO:0007669"/>
    <property type="project" value="UniProtKB-UniRule"/>
</dbReference>
<evidence type="ECO:0000256" key="3">
    <source>
        <dbReference type="ARBA" id="ARBA00022771"/>
    </source>
</evidence>
<feature type="domain" description="Toprim" evidence="8">
    <location>
        <begin position="108"/>
        <end position="203"/>
    </location>
</feature>
<dbReference type="EMBL" id="CP006912">
    <property type="protein sequence ID" value="AHB48021.1"/>
    <property type="molecule type" value="Genomic_DNA"/>
</dbReference>
<evidence type="ECO:0000256" key="4">
    <source>
        <dbReference type="ARBA" id="ARBA00022833"/>
    </source>
</evidence>
<proteinExistence type="inferred from homology"/>
<protein>
    <recommendedName>
        <fullName evidence="7">Recombination protein RecR</fullName>
    </recommendedName>
</protein>
<gene>
    <name evidence="7" type="primary">recR</name>
    <name evidence="9" type="ORF">W911_05785</name>
</gene>
<evidence type="ECO:0000259" key="8">
    <source>
        <dbReference type="PROSITE" id="PS50880"/>
    </source>
</evidence>
<keyword evidence="4 7" id="KW-0862">Zinc</keyword>
<evidence type="ECO:0000256" key="7">
    <source>
        <dbReference type="HAMAP-Rule" id="MF_00017"/>
    </source>
</evidence>
<dbReference type="CDD" id="cd01025">
    <property type="entry name" value="TOPRIM_recR"/>
    <property type="match status" value="1"/>
</dbReference>
<keyword evidence="5 7" id="KW-0233">DNA recombination</keyword>
<dbReference type="InterPro" id="IPR015967">
    <property type="entry name" value="Rcmb_RecR_Znf"/>
</dbReference>
<keyword evidence="1 7" id="KW-0479">Metal-binding</keyword>
<dbReference type="STRING" id="1029756.W911_05785"/>
<name>V5SB12_9HYPH</name>
<evidence type="ECO:0000313" key="9">
    <source>
        <dbReference type="EMBL" id="AHB48021.1"/>
    </source>
</evidence>
<dbReference type="Pfam" id="PF21175">
    <property type="entry name" value="RecR_C"/>
    <property type="match status" value="1"/>
</dbReference>
<dbReference type="PANTHER" id="PTHR30446:SF0">
    <property type="entry name" value="RECOMBINATION PROTEIN RECR"/>
    <property type="match status" value="1"/>
</dbReference>
<organism evidence="9 10">
    <name type="scientific">Hyphomicrobium nitrativorans NL23</name>
    <dbReference type="NCBI Taxonomy" id="1029756"/>
    <lineage>
        <taxon>Bacteria</taxon>
        <taxon>Pseudomonadati</taxon>
        <taxon>Pseudomonadota</taxon>
        <taxon>Alphaproteobacteria</taxon>
        <taxon>Hyphomicrobiales</taxon>
        <taxon>Hyphomicrobiaceae</taxon>
        <taxon>Hyphomicrobium</taxon>
    </lineage>
</organism>
<dbReference type="InterPro" id="IPR034137">
    <property type="entry name" value="TOPRIM_RecR"/>
</dbReference>
<dbReference type="Gene3D" id="6.10.250.240">
    <property type="match status" value="1"/>
</dbReference>
<dbReference type="KEGG" id="hni:W911_05785"/>
<dbReference type="Pfam" id="PF02132">
    <property type="entry name" value="RecR_ZnF"/>
    <property type="match status" value="1"/>
</dbReference>
<evidence type="ECO:0000256" key="6">
    <source>
        <dbReference type="ARBA" id="ARBA00023204"/>
    </source>
</evidence>
<evidence type="ECO:0000256" key="5">
    <source>
        <dbReference type="ARBA" id="ARBA00023172"/>
    </source>
</evidence>
<dbReference type="SMART" id="SM00493">
    <property type="entry name" value="TOPRIM"/>
    <property type="match status" value="1"/>
</dbReference>
<dbReference type="PROSITE" id="PS50880">
    <property type="entry name" value="TOPRIM"/>
    <property type="match status" value="1"/>
</dbReference>
<dbReference type="Proteomes" id="UP000018542">
    <property type="component" value="Chromosome"/>
</dbReference>
<dbReference type="AlphaFoldDB" id="V5SB12"/>
<dbReference type="HOGENOM" id="CLU_060739_1_1_5"/>
<dbReference type="Gene3D" id="3.40.1360.10">
    <property type="match status" value="1"/>
</dbReference>
<dbReference type="InterPro" id="IPR023627">
    <property type="entry name" value="Rcmb_RecR"/>
</dbReference>
<keyword evidence="2 7" id="KW-0227">DNA damage</keyword>
<dbReference type="Pfam" id="PF21176">
    <property type="entry name" value="RecR_HhH"/>
    <property type="match status" value="1"/>
</dbReference>
<feature type="zinc finger region" description="C4-type" evidence="7">
    <location>
        <begin position="85"/>
        <end position="100"/>
    </location>
</feature>
<dbReference type="PROSITE" id="PS01300">
    <property type="entry name" value="RECR"/>
    <property type="match status" value="1"/>
</dbReference>
<comment type="similarity">
    <text evidence="7">Belongs to the RecR family.</text>
</comment>
<dbReference type="HAMAP" id="MF_00017">
    <property type="entry name" value="RecR"/>
    <property type="match status" value="1"/>
</dbReference>
<dbReference type="InterPro" id="IPR000093">
    <property type="entry name" value="DNA_Rcmb_RecR"/>
</dbReference>
<dbReference type="Gene3D" id="1.10.8.420">
    <property type="entry name" value="RecR Domain 1"/>
    <property type="match status" value="1"/>
</dbReference>